<gene>
    <name evidence="10" type="ORF">Mucpa_4064</name>
</gene>
<name>H1Y0A6_9SPHI</name>
<comment type="similarity">
    <text evidence="1 5">Belongs to the peptidase S8 family.</text>
</comment>
<dbReference type="InterPro" id="IPR050131">
    <property type="entry name" value="Peptidase_S8_subtilisin-like"/>
</dbReference>
<evidence type="ECO:0000256" key="3">
    <source>
        <dbReference type="ARBA" id="ARBA00022801"/>
    </source>
</evidence>
<feature type="chain" id="PRO_5003557313" evidence="6">
    <location>
        <begin position="21"/>
        <end position="1251"/>
    </location>
</feature>
<evidence type="ECO:0000259" key="9">
    <source>
        <dbReference type="Pfam" id="PF20009"/>
    </source>
</evidence>
<dbReference type="STRING" id="714943.Mucpa_4064"/>
<reference evidence="10" key="1">
    <citation type="submission" date="2011-09" db="EMBL/GenBank/DDBJ databases">
        <title>The permanent draft genome of Mucilaginibacter paludis DSM 18603.</title>
        <authorList>
            <consortium name="US DOE Joint Genome Institute (JGI-PGF)"/>
            <person name="Lucas S."/>
            <person name="Han J."/>
            <person name="Lapidus A."/>
            <person name="Bruce D."/>
            <person name="Goodwin L."/>
            <person name="Pitluck S."/>
            <person name="Peters L."/>
            <person name="Kyrpides N."/>
            <person name="Mavromatis K."/>
            <person name="Ivanova N."/>
            <person name="Mikhailova N."/>
            <person name="Held B."/>
            <person name="Detter J.C."/>
            <person name="Tapia R."/>
            <person name="Han C."/>
            <person name="Land M."/>
            <person name="Hauser L."/>
            <person name="Markowitz V."/>
            <person name="Cheng J.-F."/>
            <person name="Hugenholtz P."/>
            <person name="Woyke T."/>
            <person name="Wu D."/>
            <person name="Tindall B."/>
            <person name="Brambilla E."/>
            <person name="Klenk H.-P."/>
            <person name="Eisen J.A."/>
        </authorList>
    </citation>
    <scope>NUCLEOTIDE SEQUENCE [LARGE SCALE GENOMIC DNA]</scope>
    <source>
        <strain evidence="10">DSM 18603</strain>
    </source>
</reference>
<evidence type="ECO:0000256" key="1">
    <source>
        <dbReference type="ARBA" id="ARBA00011073"/>
    </source>
</evidence>
<dbReference type="eggNOG" id="COG1404">
    <property type="taxonomic scope" value="Bacteria"/>
</dbReference>
<dbReference type="GO" id="GO:0005615">
    <property type="term" value="C:extracellular space"/>
    <property type="evidence" value="ECO:0007669"/>
    <property type="project" value="TreeGrafter"/>
</dbReference>
<dbReference type="SUPFAM" id="SSF52743">
    <property type="entry name" value="Subtilisin-like"/>
    <property type="match status" value="1"/>
</dbReference>
<keyword evidence="4 5" id="KW-0720">Serine protease</keyword>
<dbReference type="HOGENOM" id="CLU_266093_0_0_10"/>
<evidence type="ECO:0000313" key="11">
    <source>
        <dbReference type="Proteomes" id="UP000002774"/>
    </source>
</evidence>
<dbReference type="RefSeq" id="WP_008508906.1">
    <property type="nucleotide sequence ID" value="NZ_CM001403.1"/>
</dbReference>
<proteinExistence type="inferred from homology"/>
<evidence type="ECO:0000256" key="2">
    <source>
        <dbReference type="ARBA" id="ARBA00022670"/>
    </source>
</evidence>
<evidence type="ECO:0000313" key="10">
    <source>
        <dbReference type="EMBL" id="EHQ28155.1"/>
    </source>
</evidence>
<dbReference type="InterPro" id="IPR026444">
    <property type="entry name" value="Secre_tail"/>
</dbReference>
<feature type="active site" description="Charge relay system" evidence="5">
    <location>
        <position position="159"/>
    </location>
</feature>
<keyword evidence="2 5" id="KW-0645">Protease</keyword>
<dbReference type="InterPro" id="IPR045474">
    <property type="entry name" value="GEVED"/>
</dbReference>
<dbReference type="CDD" id="cd04842">
    <property type="entry name" value="Peptidases_S8_Kp43_protease"/>
    <property type="match status" value="1"/>
</dbReference>
<dbReference type="PROSITE" id="PS51892">
    <property type="entry name" value="SUBTILASE"/>
    <property type="match status" value="1"/>
</dbReference>
<evidence type="ECO:0000256" key="6">
    <source>
        <dbReference type="SAM" id="SignalP"/>
    </source>
</evidence>
<feature type="domain" description="Secretion system C-terminal sorting" evidence="8">
    <location>
        <begin position="1173"/>
        <end position="1249"/>
    </location>
</feature>
<feature type="active site" description="Charge relay system" evidence="5">
    <location>
        <position position="131"/>
    </location>
</feature>
<dbReference type="Pfam" id="PF20009">
    <property type="entry name" value="GEVED"/>
    <property type="match status" value="1"/>
</dbReference>
<dbReference type="Gene3D" id="3.40.50.200">
    <property type="entry name" value="Peptidase S8/S53 domain"/>
    <property type="match status" value="1"/>
</dbReference>
<keyword evidence="6" id="KW-0732">Signal</keyword>
<accession>H1Y0A6</accession>
<dbReference type="Proteomes" id="UP000002774">
    <property type="component" value="Chromosome"/>
</dbReference>
<keyword evidence="11" id="KW-1185">Reference proteome</keyword>
<evidence type="ECO:0000256" key="5">
    <source>
        <dbReference type="PROSITE-ProRule" id="PRU01240"/>
    </source>
</evidence>
<dbReference type="NCBIfam" id="TIGR04183">
    <property type="entry name" value="Por_Secre_tail"/>
    <property type="match status" value="1"/>
</dbReference>
<dbReference type="GO" id="GO:0006508">
    <property type="term" value="P:proteolysis"/>
    <property type="evidence" value="ECO:0007669"/>
    <property type="project" value="UniProtKB-KW"/>
</dbReference>
<dbReference type="InterPro" id="IPR023828">
    <property type="entry name" value="Peptidase_S8_Ser-AS"/>
</dbReference>
<keyword evidence="3 5" id="KW-0378">Hydrolase</keyword>
<dbReference type="Gene3D" id="2.60.120.380">
    <property type="match status" value="1"/>
</dbReference>
<dbReference type="InterPro" id="IPR034058">
    <property type="entry name" value="TagA/B/C/D_pept_dom"/>
</dbReference>
<dbReference type="InterPro" id="IPR000209">
    <property type="entry name" value="Peptidase_S8/S53_dom"/>
</dbReference>
<dbReference type="EMBL" id="CM001403">
    <property type="protein sequence ID" value="EHQ28155.1"/>
    <property type="molecule type" value="Genomic_DNA"/>
</dbReference>
<dbReference type="Pfam" id="PF00082">
    <property type="entry name" value="Peptidase_S8"/>
    <property type="match status" value="1"/>
</dbReference>
<feature type="domain" description="GEVED" evidence="9">
    <location>
        <begin position="656"/>
        <end position="734"/>
    </location>
</feature>
<dbReference type="PANTHER" id="PTHR43806">
    <property type="entry name" value="PEPTIDASE S8"/>
    <property type="match status" value="1"/>
</dbReference>
<feature type="signal peptide" evidence="6">
    <location>
        <begin position="1"/>
        <end position="20"/>
    </location>
</feature>
<feature type="active site" description="Charge relay system" evidence="5">
    <location>
        <position position="386"/>
    </location>
</feature>
<dbReference type="Pfam" id="PF18962">
    <property type="entry name" value="Por_Secre_tail"/>
    <property type="match status" value="1"/>
</dbReference>
<dbReference type="PROSITE" id="PS00138">
    <property type="entry name" value="SUBTILASE_SER"/>
    <property type="match status" value="1"/>
</dbReference>
<protein>
    <submittedName>
        <fullName evidence="10">Peptidase S8 and S53 subtilisin kexin sedolisin</fullName>
    </submittedName>
</protein>
<evidence type="ECO:0000256" key="4">
    <source>
        <dbReference type="ARBA" id="ARBA00022825"/>
    </source>
</evidence>
<dbReference type="OrthoDB" id="9792152at2"/>
<dbReference type="PANTHER" id="PTHR43806:SF11">
    <property type="entry name" value="CEREVISIN-RELATED"/>
    <property type="match status" value="1"/>
</dbReference>
<dbReference type="AlphaFoldDB" id="H1Y0A6"/>
<organism evidence="10 11">
    <name type="scientific">Mucilaginibacter paludis DSM 18603</name>
    <dbReference type="NCBI Taxonomy" id="714943"/>
    <lineage>
        <taxon>Bacteria</taxon>
        <taxon>Pseudomonadati</taxon>
        <taxon>Bacteroidota</taxon>
        <taxon>Sphingobacteriia</taxon>
        <taxon>Sphingobacteriales</taxon>
        <taxon>Sphingobacteriaceae</taxon>
        <taxon>Mucilaginibacter</taxon>
    </lineage>
</organism>
<dbReference type="SUPFAM" id="SSF49785">
    <property type="entry name" value="Galactose-binding domain-like"/>
    <property type="match status" value="1"/>
</dbReference>
<feature type="domain" description="Peptidase S8/S53" evidence="7">
    <location>
        <begin position="146"/>
        <end position="439"/>
    </location>
</feature>
<dbReference type="GO" id="GO:0004252">
    <property type="term" value="F:serine-type endopeptidase activity"/>
    <property type="evidence" value="ECO:0007669"/>
    <property type="project" value="UniProtKB-UniRule"/>
</dbReference>
<dbReference type="InterPro" id="IPR036852">
    <property type="entry name" value="Peptidase_S8/S53_dom_sf"/>
</dbReference>
<evidence type="ECO:0000259" key="7">
    <source>
        <dbReference type="Pfam" id="PF00082"/>
    </source>
</evidence>
<evidence type="ECO:0000259" key="8">
    <source>
        <dbReference type="Pfam" id="PF18962"/>
    </source>
</evidence>
<sequence>MNKFYSGIVLFFLFVFCANAVTGQQLPVDAVKKKELADFSSSSNTLYSTNHKKAIDLALQKGWFTKQVRRDGRIVVLQGVDALGFPIYLTTYNNIIAAATTQTNAVQPGGLLGLNLSGSSTALNNKLAIWDGGAIYTSHQEFAGKTITTKDGTTSISDHSTHVAGTMIAKGVYAPAKGMSFGATTLQSYDFNNDATEMAAAASNLLISNHSYGYLAGWYQNGDQNNRWEWYGLPGDNEDYKFGFYDSNTQAYDKIAFNAPYYLIVQAAGNNRGETGPAVGGSYYGYASRTSSTIVLQGPRPANISSNDGYDIISTTATAKNILTVGAVNPLPNGPSTSSDVQIAYFSSWGPTDDGRVKPDICGDGVNVLSTGVTAKDAYITLSGTSMATPNVSGSLYLLQEYYMQKNGSFMLSSTLKGLVCHTAFDAGNPGPDYIYGWGLLDMSKAAQAITDNGTKSLVSEKTLAQGQTQTYNVISSGSGPLRATIAWTDPAGTVTSTGVINNRTPKLVNDLDIRVSTGSTTFSPWVLDYSNPSANATTGDNIRDNVEQVYIANTVPGTSYTITVTHKGTLTNGSQPYSLIVTGVGGSIYCTSNPTSSADSRINNVSLAEVNNTPAAGCTTYSNYTNLTATLEQGKTYPLSVSVGTCGANFNKIAKVYIDWNANGSFTDAGDLVATSGVINGTGTFTANVTVPASVVPGTFSLMRVVLTETTDPTAVNPCGTYGKGETQDYKVTFIRAGIDAGITAINNPAANGTCPNTSSTVSVRIKNYGTSTLTSIPVNVTLTSATGVVTTLNETYTGTLASLAETDFTLSGTFSASAGLTYTVTAATAVAADLITSNNQTTATAVINNSPVVTSAYASYCTDAKTYSLNATGDGQIFWYKNIGDAIPFTYGSGVITSQAPTNNNYYAGLNDFSGTVGPATKNVYSGGGYNQFTPSVYFTTQVPVLIQSARLYVGNSGKVTFTASTTGGQVVSSVTIDVVATRANPGAGALADDPTDQGKVYNLNLSLPAAGTYNITATYPDNATLFRNLATISGYPFTIGNIFSISGNSATSTTNAADTSYYRNYYYYFYNMRVQSLGCPSAARTAVPLLKPAITLNGVNLVSNFSQNNQWYLNGNIITGATGSTYKPLQSGIYRVDVTSSTGCISKSDDFSFVLPARDNSDGSEIALAVFPVPSSGKVNLAFNALKNEELSILIFNMIGQRVYKDVRQLSSGAYNTILNLTEMSSGAYYMRLVIGDKTYTRKISIVK</sequence>
<dbReference type="InterPro" id="IPR008979">
    <property type="entry name" value="Galactose-bd-like_sf"/>
</dbReference>